<dbReference type="PANTHER" id="PTHR11339:SF408">
    <property type="entry name" value="MUCIN-5B"/>
    <property type="match status" value="1"/>
</dbReference>
<dbReference type="PANTHER" id="PTHR11339">
    <property type="entry name" value="EXTRACELLULAR MATRIX GLYCOPROTEIN RELATED"/>
    <property type="match status" value="1"/>
</dbReference>
<protein>
    <recommendedName>
        <fullName evidence="8">VWFD domain-containing protein</fullName>
    </recommendedName>
</protein>
<reference evidence="9" key="2">
    <citation type="submission" date="2025-08" db="UniProtKB">
        <authorList>
            <consortium name="Ensembl"/>
        </authorList>
    </citation>
    <scope>IDENTIFICATION</scope>
</reference>
<evidence type="ECO:0000256" key="5">
    <source>
        <dbReference type="ARBA" id="ARBA00023157"/>
    </source>
</evidence>
<dbReference type="Pfam" id="PF01826">
    <property type="entry name" value="TIL"/>
    <property type="match status" value="2"/>
</dbReference>
<evidence type="ECO:0000313" key="10">
    <source>
        <dbReference type="Proteomes" id="UP000001646"/>
    </source>
</evidence>
<evidence type="ECO:0000256" key="6">
    <source>
        <dbReference type="ARBA" id="ARBA00023180"/>
    </source>
</evidence>
<dbReference type="InterPro" id="IPR014853">
    <property type="entry name" value="VWF/SSPO/ZAN-like_Cys-rich_dom"/>
</dbReference>
<dbReference type="PROSITE" id="PS51233">
    <property type="entry name" value="VWFD"/>
    <property type="match status" value="3"/>
</dbReference>
<keyword evidence="3" id="KW-0732">Signal</keyword>
<proteinExistence type="predicted"/>
<dbReference type="FunFam" id="2.10.25.10:FF:000674">
    <property type="entry name" value="Mucin-2"/>
    <property type="match status" value="1"/>
</dbReference>
<dbReference type="AlphaFoldDB" id="G1KJ50"/>
<feature type="domain" description="VWFD" evidence="8">
    <location>
        <begin position="809"/>
        <end position="979"/>
    </location>
</feature>
<dbReference type="SMART" id="SM00832">
    <property type="entry name" value="C8"/>
    <property type="match status" value="3"/>
</dbReference>
<dbReference type="eggNOG" id="KOG1216">
    <property type="taxonomic scope" value="Eukaryota"/>
</dbReference>
<sequence>HKPLQIIFEPTAINPPHNGRLCSTWGNFHYKTYDGNIYNFPGLCNYVFTSHCKSSYEDFNIQIRRKVVDKVPTIESLLMIILYLSFVPSDQFCFIASVQPPYSYSGILIEEISGYKTVTSKLGVFLTWNQQDALLVELDEKYMNQTCGLCGDFNGITTYNEFISNGIILNPVQFGNLQKLDGPTEQCQDPLPSAPSNCSSEFNSVCETILTGEAFLGCNALVAMEDYADACVHDLCNCEKSETDACMCDTFAEYSRQCAHAGGQPLEWRSEGLCAKSCPFNMEHKECGSPCSDTCTNPERSQVCEDHCRDGCFCPAGTVYDDINNSGCIPLEDCHCTYNGDTYAPGASFASQCSSCQCTGGQWTCVSQSCPGICSIQGGSHITTFDGKQYSVFGDCSYVLTKVNVIKTLTLRAGSTMKKLLICITRRHSNCVLFHFETCGLCFLSTANITMFKPSTFFIVAKTNKVFRIEIQLVPLLILVLKIPDFVLGLCGNFNDAQADDFKAISGVVEGTSAAFANTWKTQAACPDIKNIFENPCALSIENEKYASHWCRLLTDSNGPFQKCHSVVDPAVYHKICMHDTCNCEKSEDCLCAALSSYVRACASKGVKLTGWRTSVCSKYMGSASDSTIPFTCQPTCRSLSTPDVTCNIQFTTVDGCTCEEGTFLDESGKCVPPTSCPCYYKGSPILSGEVFRENGMMCNFICFFFLAVCNAPMIYFDCQNATIGVTGAECQKSCQTLDMGCYSTQCVSGCMCPNELIYDGKGGCVAAEECPCTHNEATYNPGETIKVKCNTCTCKNRKWECSDELCLETCSVYGDGHYVTFDGKRYSFGGECEYTLVQNHCGKNSTGTFRVITENVPCGTTGNTCAKSINVYLEDYELKLADEKFQVIQRTPGSSEVPFKIRKLGNFYVADTTEGVVIVWNMKNSVSIKITPAYRGQVCGLCGNFDGNDANDFTTRSQSVVTDVVEFGNSWKVSPTCPGTPQTKDPCTANPYRMSWSQKQCSIINSQTFAPCHSQVEPTKYYDACVSDACACDTGGDCECFCTAVAAYAQACSEAGACISWRTPDICPIFCDYYNPKGECEWHYQPCGAACQKTCRNPEGKCIHELQGLEGCYPKCPKDKPYFDEDEMKCVPRDQCGCFDDKGNHYKPGEQIPSEKNSCYCLYDGKKHMPGDIIYKTTDGIGGCIIATCSHNGTIERDIFQCETTTTVATPTTVFVFTSTSQPTTTTGKSSNDSFFIKRYQSSNKDCEI</sequence>
<comment type="subcellular location">
    <subcellularLocation>
        <location evidence="1">Secreted</location>
    </subcellularLocation>
</comment>
<dbReference type="GO" id="GO:0005576">
    <property type="term" value="C:extracellular region"/>
    <property type="evidence" value="ECO:0007669"/>
    <property type="project" value="UniProtKB-SubCell"/>
</dbReference>
<dbReference type="CDD" id="cd19941">
    <property type="entry name" value="TIL"/>
    <property type="match status" value="4"/>
</dbReference>
<dbReference type="InterPro" id="IPR001846">
    <property type="entry name" value="VWF_type-D"/>
</dbReference>
<dbReference type="Ensembl" id="ENSACAT00000009641.4">
    <property type="protein sequence ID" value="ENSACAP00000009444.4"/>
    <property type="gene ID" value="ENSACAG00000009596.4"/>
</dbReference>
<dbReference type="FunFam" id="2.10.25.10:FF:000153">
    <property type="entry name" value="MUC5B isoform 1"/>
    <property type="match status" value="1"/>
</dbReference>
<dbReference type="SUPFAM" id="SSF57567">
    <property type="entry name" value="Serine protease inhibitors"/>
    <property type="match status" value="4"/>
</dbReference>
<dbReference type="Pfam" id="PF00094">
    <property type="entry name" value="VWD"/>
    <property type="match status" value="3"/>
</dbReference>
<keyword evidence="4" id="KW-0677">Repeat</keyword>
<dbReference type="GeneTree" id="ENSGT00940000156076"/>
<dbReference type="Pfam" id="PF08742">
    <property type="entry name" value="C8"/>
    <property type="match status" value="3"/>
</dbReference>
<name>G1KJ50_ANOCA</name>
<dbReference type="FunFam" id="2.10.25.10:FF:000414">
    <property type="entry name" value="von Willebrand factor"/>
    <property type="match status" value="1"/>
</dbReference>
<evidence type="ECO:0000256" key="2">
    <source>
        <dbReference type="ARBA" id="ARBA00022525"/>
    </source>
</evidence>
<dbReference type="SMART" id="SM00215">
    <property type="entry name" value="VWC_out"/>
    <property type="match status" value="2"/>
</dbReference>
<dbReference type="InterPro" id="IPR002919">
    <property type="entry name" value="TIL_dom"/>
</dbReference>
<dbReference type="STRING" id="28377.ENSACAP00000009444"/>
<evidence type="ECO:0000313" key="9">
    <source>
        <dbReference type="Ensembl" id="ENSACAP00000009444.4"/>
    </source>
</evidence>
<reference evidence="9 10" key="1">
    <citation type="submission" date="2009-12" db="EMBL/GenBank/DDBJ databases">
        <title>The Genome Sequence of Anolis carolinensis (Green Anole Lizard).</title>
        <authorList>
            <consortium name="The Genome Sequencing Platform"/>
            <person name="Di Palma F."/>
            <person name="Alfoldi J."/>
            <person name="Heiman D."/>
            <person name="Young S."/>
            <person name="Grabherr M."/>
            <person name="Johnson J."/>
            <person name="Lander E.S."/>
            <person name="Lindblad-Toh K."/>
        </authorList>
    </citation>
    <scope>NUCLEOTIDE SEQUENCE [LARGE SCALE GENOMIC DNA]</scope>
    <source>
        <strain evidence="9 10">JBL SC #1</strain>
    </source>
</reference>
<dbReference type="SMART" id="SM00216">
    <property type="entry name" value="VWD"/>
    <property type="match status" value="3"/>
</dbReference>
<evidence type="ECO:0000259" key="8">
    <source>
        <dbReference type="PROSITE" id="PS51233"/>
    </source>
</evidence>
<keyword evidence="10" id="KW-1185">Reference proteome</keyword>
<dbReference type="HOGENOM" id="CLU_000076_3_1_1"/>
<comment type="subunit">
    <text evidence="7">Homomultimer; disulfide-linked. The N- and C-terminus mediate their assembly into higher order structures to form filaments. The CTCK domains of two polypeptides associate in the endoplasmic reticulum to generate intermolecularly disulfide-bonded dimers. These dimers progress to the Golgi apparatus, which is a more acidic environment than the endoplasmic reticulum. Under acidic conditions, the N-termini form non-covalent intermolecular interactions that juxtapose assemblies from different CTCK-linked dimers to produce long, disulfide-linked polymers that remain highly compact until secretion.</text>
</comment>
<organism evidence="9 10">
    <name type="scientific">Anolis carolinensis</name>
    <name type="common">Green anole</name>
    <name type="synonym">American chameleon</name>
    <dbReference type="NCBI Taxonomy" id="28377"/>
    <lineage>
        <taxon>Eukaryota</taxon>
        <taxon>Metazoa</taxon>
        <taxon>Chordata</taxon>
        <taxon>Craniata</taxon>
        <taxon>Vertebrata</taxon>
        <taxon>Euteleostomi</taxon>
        <taxon>Lepidosauria</taxon>
        <taxon>Squamata</taxon>
        <taxon>Bifurcata</taxon>
        <taxon>Unidentata</taxon>
        <taxon>Episquamata</taxon>
        <taxon>Toxicofera</taxon>
        <taxon>Iguania</taxon>
        <taxon>Dactyloidae</taxon>
        <taxon>Anolis</taxon>
    </lineage>
</organism>
<keyword evidence="2" id="KW-0964">Secreted</keyword>
<dbReference type="Gene3D" id="2.10.25.10">
    <property type="entry name" value="Laminin"/>
    <property type="match status" value="3"/>
</dbReference>
<feature type="domain" description="VWFD" evidence="8">
    <location>
        <begin position="372"/>
        <end position="527"/>
    </location>
</feature>
<dbReference type="Bgee" id="ENSACAG00000009596">
    <property type="expression patterns" value="Expressed in lung and 6 other cell types or tissues"/>
</dbReference>
<reference evidence="9" key="3">
    <citation type="submission" date="2025-09" db="UniProtKB">
        <authorList>
            <consortium name="Ensembl"/>
        </authorList>
    </citation>
    <scope>IDENTIFICATION</scope>
</reference>
<dbReference type="InterPro" id="IPR058753">
    <property type="entry name" value="TIL_OTOGL_Mucin"/>
</dbReference>
<dbReference type="InParanoid" id="G1KJ50"/>
<evidence type="ECO:0000256" key="1">
    <source>
        <dbReference type="ARBA" id="ARBA00004613"/>
    </source>
</evidence>
<keyword evidence="5" id="KW-1015">Disulfide bond</keyword>
<accession>G1KJ50</accession>
<keyword evidence="6" id="KW-0325">Glycoprotein</keyword>
<feature type="domain" description="VWFD" evidence="8">
    <location>
        <begin position="20"/>
        <end position="188"/>
    </location>
</feature>
<dbReference type="Proteomes" id="UP000001646">
    <property type="component" value="Chromosome 1"/>
</dbReference>
<evidence type="ECO:0000256" key="3">
    <source>
        <dbReference type="ARBA" id="ARBA00022729"/>
    </source>
</evidence>
<dbReference type="InterPro" id="IPR050780">
    <property type="entry name" value="Mucin_vWF_Thrombospondin_sf"/>
</dbReference>
<evidence type="ECO:0000256" key="7">
    <source>
        <dbReference type="ARBA" id="ARBA00063950"/>
    </source>
</evidence>
<evidence type="ECO:0000256" key="4">
    <source>
        <dbReference type="ARBA" id="ARBA00022737"/>
    </source>
</evidence>
<dbReference type="Pfam" id="PF25962">
    <property type="entry name" value="TIL_OTOGL_Mucin"/>
    <property type="match status" value="1"/>
</dbReference>
<dbReference type="InterPro" id="IPR036084">
    <property type="entry name" value="Ser_inhib-like_sf"/>
</dbReference>
<dbReference type="InterPro" id="IPR001007">
    <property type="entry name" value="VWF_dom"/>
</dbReference>